<organism evidence="1 2">
    <name type="scientific">Desulfotruncus arcticus DSM 17038</name>
    <dbReference type="NCBI Taxonomy" id="1121424"/>
    <lineage>
        <taxon>Bacteria</taxon>
        <taxon>Bacillati</taxon>
        <taxon>Bacillota</taxon>
        <taxon>Clostridia</taxon>
        <taxon>Eubacteriales</taxon>
        <taxon>Desulfallaceae</taxon>
        <taxon>Desulfotruncus</taxon>
    </lineage>
</organism>
<dbReference type="CDD" id="cd03801">
    <property type="entry name" value="GT4_PimA-like"/>
    <property type="match status" value="1"/>
</dbReference>
<keyword evidence="1" id="KW-0808">Transferase</keyword>
<dbReference type="Pfam" id="PF13692">
    <property type="entry name" value="Glyco_trans_1_4"/>
    <property type="match status" value="1"/>
</dbReference>
<reference evidence="2" key="1">
    <citation type="submission" date="2016-10" db="EMBL/GenBank/DDBJ databases">
        <authorList>
            <person name="Varghese N."/>
            <person name="Submissions S."/>
        </authorList>
    </citation>
    <scope>NUCLEOTIDE SEQUENCE [LARGE SCALE GENOMIC DNA]</scope>
    <source>
        <strain evidence="2">DSM 17038</strain>
    </source>
</reference>
<sequence>MKVLFLTNTPINGPSARYRVYQYIPLLKQKNIDAGTHSALTPFLYGKFSPAKGSLHKIIYFVLSALSRMVALFRVPFYDVIFIQKLVLPHVYPLPEILLCKLGKWLKRRVIFDFDDAIYTVSEVRAKTLFEKLTYNGRVRKIISLCDSVVAGNDYLGQFARKYNQRVYVVPTSIDLAKYPVRMLQGKKSIPVVIGWIGTPSTTPYLNVIVPVLQEIAAQREIIFRVIGGGSFECPGVKVEYWRWSLESEVEDISSLDIGVMPLSDDPWTRGKCGLKLLQYMAAGVPAVASPVGVNNKIIVDGINGYLAKDTKEWVAKIEKIIKSPAAHLDMLQQARKTVENEYSIAVNVNKLIEILGMK</sequence>
<dbReference type="RefSeq" id="WP_092472263.1">
    <property type="nucleotide sequence ID" value="NZ_FOOX01000011.1"/>
</dbReference>
<gene>
    <name evidence="1" type="ORF">SAMN05660649_03080</name>
</gene>
<name>A0A1I2VKI7_9FIRM</name>
<dbReference type="PANTHER" id="PTHR12526:SF630">
    <property type="entry name" value="GLYCOSYLTRANSFERASE"/>
    <property type="match status" value="1"/>
</dbReference>
<dbReference type="STRING" id="341036.SAMN05660649_03080"/>
<dbReference type="AlphaFoldDB" id="A0A1I2VKI7"/>
<evidence type="ECO:0000313" key="1">
    <source>
        <dbReference type="EMBL" id="SFG89855.1"/>
    </source>
</evidence>
<dbReference type="Proteomes" id="UP000199337">
    <property type="component" value="Unassembled WGS sequence"/>
</dbReference>
<dbReference type="SUPFAM" id="SSF53756">
    <property type="entry name" value="UDP-Glycosyltransferase/glycogen phosphorylase"/>
    <property type="match status" value="1"/>
</dbReference>
<dbReference type="GO" id="GO:0016740">
    <property type="term" value="F:transferase activity"/>
    <property type="evidence" value="ECO:0007669"/>
    <property type="project" value="UniProtKB-KW"/>
</dbReference>
<protein>
    <submittedName>
        <fullName evidence="1">Glycosyltransferase involved in cell wall bisynthesis</fullName>
    </submittedName>
</protein>
<dbReference type="OrthoDB" id="9815351at2"/>
<dbReference type="Gene3D" id="3.40.50.2000">
    <property type="entry name" value="Glycogen Phosphorylase B"/>
    <property type="match status" value="2"/>
</dbReference>
<dbReference type="EMBL" id="FOOX01000011">
    <property type="protein sequence ID" value="SFG89855.1"/>
    <property type="molecule type" value="Genomic_DNA"/>
</dbReference>
<proteinExistence type="predicted"/>
<accession>A0A1I2VKI7</accession>
<dbReference type="PANTHER" id="PTHR12526">
    <property type="entry name" value="GLYCOSYLTRANSFERASE"/>
    <property type="match status" value="1"/>
</dbReference>
<keyword evidence="2" id="KW-1185">Reference proteome</keyword>
<evidence type="ECO:0000313" key="2">
    <source>
        <dbReference type="Proteomes" id="UP000199337"/>
    </source>
</evidence>